<sequence>MDGPSGTGQGEDVLAAVYAWVVAERRPTDADLARMPSEVGHPEAECRRAVALLEERHVLVRAGATVAAASPDVAIAALVGPRESAHRRAEMDLLAERGRTDRLRARLSALAPVYSELAREGGSPGVDVIEDMHAVRALISDLTSTCESEIMACQPGGGRPPRALADALPRDLALLRRGIVLRSLYQHTARFHVPTQDYAESVLAEGSQIRTVAEIPGQMIVVDQRTAFLPHVRHEFGAIVVREPSILAYLCSAFEQSWNLGTPYQTGPSAARMAVTEIKSSILTLMANGLKDDVIAKRMGLSVRACRGHIAELMEAFGARSRFQAGVIAAGLGLLDPKGVGGTPEVGPA</sequence>
<dbReference type="SMART" id="SM00421">
    <property type="entry name" value="HTH_LUXR"/>
    <property type="match status" value="1"/>
</dbReference>
<dbReference type="PANTHER" id="PTHR34293:SF1">
    <property type="entry name" value="HTH-TYPE TRANSCRIPTIONAL REGULATOR TRMBL2"/>
    <property type="match status" value="1"/>
</dbReference>
<name>A0ABS5L7K5_9ACTN</name>
<gene>
    <name evidence="2" type="ORF">KGQ19_46365</name>
</gene>
<dbReference type="PANTHER" id="PTHR34293">
    <property type="entry name" value="HTH-TYPE TRANSCRIPTIONAL REGULATOR TRMBL2"/>
    <property type="match status" value="1"/>
</dbReference>
<dbReference type="SUPFAM" id="SSF46894">
    <property type="entry name" value="C-terminal effector domain of the bipartite response regulators"/>
    <property type="match status" value="1"/>
</dbReference>
<dbReference type="InterPro" id="IPR000792">
    <property type="entry name" value="Tscrpt_reg_LuxR_C"/>
</dbReference>
<dbReference type="InterPro" id="IPR036388">
    <property type="entry name" value="WH-like_DNA-bd_sf"/>
</dbReference>
<feature type="domain" description="HTH luxR-type" evidence="1">
    <location>
        <begin position="272"/>
        <end position="329"/>
    </location>
</feature>
<dbReference type="Proteomes" id="UP000730482">
    <property type="component" value="Unassembled WGS sequence"/>
</dbReference>
<organism evidence="2 3">
    <name type="scientific">Catenulispora pinistramenti</name>
    <dbReference type="NCBI Taxonomy" id="2705254"/>
    <lineage>
        <taxon>Bacteria</taxon>
        <taxon>Bacillati</taxon>
        <taxon>Actinomycetota</taxon>
        <taxon>Actinomycetes</taxon>
        <taxon>Catenulisporales</taxon>
        <taxon>Catenulisporaceae</taxon>
        <taxon>Catenulispora</taxon>
    </lineage>
</organism>
<dbReference type="InterPro" id="IPR016032">
    <property type="entry name" value="Sig_transdc_resp-reg_C-effctor"/>
</dbReference>
<proteinExistence type="predicted"/>
<dbReference type="Gene3D" id="1.10.10.10">
    <property type="entry name" value="Winged helix-like DNA-binding domain superfamily/Winged helix DNA-binding domain"/>
    <property type="match status" value="1"/>
</dbReference>
<evidence type="ECO:0000259" key="1">
    <source>
        <dbReference type="SMART" id="SM00421"/>
    </source>
</evidence>
<reference evidence="2 3" key="1">
    <citation type="submission" date="2020-02" db="EMBL/GenBank/DDBJ databases">
        <title>Acidophilic actinobacteria isolated from forest soil.</title>
        <authorList>
            <person name="Golinska P."/>
        </authorList>
    </citation>
    <scope>NUCLEOTIDE SEQUENCE [LARGE SCALE GENOMIC DNA]</scope>
    <source>
        <strain evidence="2 3">NL8</strain>
    </source>
</reference>
<accession>A0ABS5L7K5</accession>
<dbReference type="RefSeq" id="WP_212021635.1">
    <property type="nucleotide sequence ID" value="NZ_JAAFYZ010000351.1"/>
</dbReference>
<protein>
    <recommendedName>
        <fullName evidence="1">HTH luxR-type domain-containing protein</fullName>
    </recommendedName>
</protein>
<keyword evidence="3" id="KW-1185">Reference proteome</keyword>
<comment type="caution">
    <text evidence="2">The sequence shown here is derived from an EMBL/GenBank/DDBJ whole genome shotgun (WGS) entry which is preliminary data.</text>
</comment>
<dbReference type="InterPro" id="IPR051797">
    <property type="entry name" value="TrmB-like"/>
</dbReference>
<evidence type="ECO:0000313" key="3">
    <source>
        <dbReference type="Proteomes" id="UP000730482"/>
    </source>
</evidence>
<dbReference type="EMBL" id="JAAFYZ010000351">
    <property type="protein sequence ID" value="MBS2554304.1"/>
    <property type="molecule type" value="Genomic_DNA"/>
</dbReference>
<dbReference type="Pfam" id="PF00196">
    <property type="entry name" value="GerE"/>
    <property type="match status" value="1"/>
</dbReference>
<evidence type="ECO:0000313" key="2">
    <source>
        <dbReference type="EMBL" id="MBS2554304.1"/>
    </source>
</evidence>